<dbReference type="RefSeq" id="WP_248153321.1">
    <property type="nucleotide sequence ID" value="NZ_JALNMJ010000005.1"/>
</dbReference>
<feature type="signal peptide" evidence="5">
    <location>
        <begin position="1"/>
        <end position="37"/>
    </location>
</feature>
<sequence>MTRAVTNSSVVNRRNRAAVPAIAALVMGLLTTEPALAGDPAAGKALALQWCSACHLVAEDQAVASSVSLPSFYDMAKDPDWSEEKLATFLANPHPQMPNMSLGNTEIANLAAYIGSLAP</sequence>
<evidence type="ECO:0000256" key="5">
    <source>
        <dbReference type="SAM" id="SignalP"/>
    </source>
</evidence>
<gene>
    <name evidence="7" type="ORF">M0H32_09400</name>
</gene>
<dbReference type="EMBL" id="JALNMJ010000005">
    <property type="protein sequence ID" value="MCK7612374.1"/>
    <property type="molecule type" value="Genomic_DNA"/>
</dbReference>
<accession>A0ABT0GSF8</accession>
<evidence type="ECO:0000256" key="1">
    <source>
        <dbReference type="ARBA" id="ARBA00022617"/>
    </source>
</evidence>
<evidence type="ECO:0000256" key="2">
    <source>
        <dbReference type="ARBA" id="ARBA00022723"/>
    </source>
</evidence>
<evidence type="ECO:0000256" key="3">
    <source>
        <dbReference type="ARBA" id="ARBA00023004"/>
    </source>
</evidence>
<comment type="caution">
    <text evidence="7">The sequence shown here is derived from an EMBL/GenBank/DDBJ whole genome shotgun (WGS) entry which is preliminary data.</text>
</comment>
<dbReference type="Gene3D" id="1.10.760.10">
    <property type="entry name" value="Cytochrome c-like domain"/>
    <property type="match status" value="1"/>
</dbReference>
<proteinExistence type="predicted"/>
<dbReference type="Pfam" id="PF13442">
    <property type="entry name" value="Cytochrome_CBB3"/>
    <property type="match status" value="1"/>
</dbReference>
<dbReference type="InterPro" id="IPR036909">
    <property type="entry name" value="Cyt_c-like_dom_sf"/>
</dbReference>
<dbReference type="PROSITE" id="PS51007">
    <property type="entry name" value="CYTC"/>
    <property type="match status" value="1"/>
</dbReference>
<dbReference type="Proteomes" id="UP001431221">
    <property type="component" value="Unassembled WGS sequence"/>
</dbReference>
<dbReference type="InterPro" id="IPR009056">
    <property type="entry name" value="Cyt_c-like_dom"/>
</dbReference>
<keyword evidence="2 4" id="KW-0479">Metal-binding</keyword>
<keyword evidence="5" id="KW-0732">Signal</keyword>
<evidence type="ECO:0000313" key="7">
    <source>
        <dbReference type="EMBL" id="MCK7612374.1"/>
    </source>
</evidence>
<keyword evidence="1 4" id="KW-0349">Heme</keyword>
<organism evidence="7 8">
    <name type="scientific">Roseibium sediminicola</name>
    <dbReference type="NCBI Taxonomy" id="2933272"/>
    <lineage>
        <taxon>Bacteria</taxon>
        <taxon>Pseudomonadati</taxon>
        <taxon>Pseudomonadota</taxon>
        <taxon>Alphaproteobacteria</taxon>
        <taxon>Hyphomicrobiales</taxon>
        <taxon>Stappiaceae</taxon>
        <taxon>Roseibium</taxon>
    </lineage>
</organism>
<evidence type="ECO:0000313" key="8">
    <source>
        <dbReference type="Proteomes" id="UP001431221"/>
    </source>
</evidence>
<keyword evidence="3 4" id="KW-0408">Iron</keyword>
<dbReference type="SUPFAM" id="SSF46626">
    <property type="entry name" value="Cytochrome c"/>
    <property type="match status" value="1"/>
</dbReference>
<evidence type="ECO:0000259" key="6">
    <source>
        <dbReference type="PROSITE" id="PS51007"/>
    </source>
</evidence>
<evidence type="ECO:0000256" key="4">
    <source>
        <dbReference type="PROSITE-ProRule" id="PRU00433"/>
    </source>
</evidence>
<keyword evidence="8" id="KW-1185">Reference proteome</keyword>
<protein>
    <submittedName>
        <fullName evidence="7">C-type cytochrome</fullName>
    </submittedName>
</protein>
<feature type="domain" description="Cytochrome c" evidence="6">
    <location>
        <begin position="38"/>
        <end position="118"/>
    </location>
</feature>
<feature type="chain" id="PRO_5045051629" evidence="5">
    <location>
        <begin position="38"/>
        <end position="119"/>
    </location>
</feature>
<name>A0ABT0GSF8_9HYPH</name>
<reference evidence="7" key="1">
    <citation type="submission" date="2022-04" db="EMBL/GenBank/DDBJ databases">
        <title>Roseibium sp. CAU 1639 isolated from mud.</title>
        <authorList>
            <person name="Kim W."/>
        </authorList>
    </citation>
    <scope>NUCLEOTIDE SEQUENCE</scope>
    <source>
        <strain evidence="7">CAU 1639</strain>
    </source>
</reference>